<proteinExistence type="inferred from homology"/>
<dbReference type="PIRSF" id="PIRSF036492">
    <property type="entry name" value="ALDH"/>
    <property type="match status" value="1"/>
</dbReference>
<dbReference type="InterPro" id="IPR016163">
    <property type="entry name" value="Ald_DH_C"/>
</dbReference>
<dbReference type="FunFam" id="3.40.605.10:FF:000026">
    <property type="entry name" value="Aldehyde dehydrogenase, putative"/>
    <property type="match status" value="1"/>
</dbReference>
<protein>
    <recommendedName>
        <fullName evidence="4">Aldehyde dehydrogenase</fullName>
    </recommendedName>
</protein>
<dbReference type="EMBL" id="DYWT01000183">
    <property type="protein sequence ID" value="HJF32289.1"/>
    <property type="molecule type" value="Genomic_DNA"/>
</dbReference>
<evidence type="ECO:0000256" key="3">
    <source>
        <dbReference type="ARBA" id="ARBA00023027"/>
    </source>
</evidence>
<dbReference type="AlphaFoldDB" id="A0A921FZ78"/>
<evidence type="ECO:0000313" key="9">
    <source>
        <dbReference type="EMBL" id="HJF32289.1"/>
    </source>
</evidence>
<dbReference type="Gene3D" id="3.40.309.10">
    <property type="entry name" value="Aldehyde Dehydrogenase, Chain A, domain 2"/>
    <property type="match status" value="1"/>
</dbReference>
<dbReference type="InterPro" id="IPR016161">
    <property type="entry name" value="Ald_DH/histidinol_DH"/>
</dbReference>
<evidence type="ECO:0000256" key="6">
    <source>
        <dbReference type="PROSITE-ProRule" id="PRU10007"/>
    </source>
</evidence>
<reference evidence="9" key="2">
    <citation type="submission" date="2021-09" db="EMBL/GenBank/DDBJ databases">
        <authorList>
            <person name="Gilroy R."/>
        </authorList>
    </citation>
    <scope>NUCLEOTIDE SEQUENCE</scope>
    <source>
        <strain evidence="9">CHK171-7178</strain>
    </source>
</reference>
<dbReference type="InterPro" id="IPR015590">
    <property type="entry name" value="Aldehyde_DH_dom"/>
</dbReference>
<dbReference type="Pfam" id="PF00171">
    <property type="entry name" value="Aldedh"/>
    <property type="match status" value="1"/>
</dbReference>
<dbReference type="GO" id="GO:0016620">
    <property type="term" value="F:oxidoreductase activity, acting on the aldehyde or oxo group of donors, NAD or NADP as acceptor"/>
    <property type="evidence" value="ECO:0007669"/>
    <property type="project" value="InterPro"/>
</dbReference>
<organism evidence="9 10">
    <name type="scientific">Sporosarcina psychrophila</name>
    <name type="common">Bacillus psychrophilus</name>
    <dbReference type="NCBI Taxonomy" id="1476"/>
    <lineage>
        <taxon>Bacteria</taxon>
        <taxon>Bacillati</taxon>
        <taxon>Bacillota</taxon>
        <taxon>Bacilli</taxon>
        <taxon>Bacillales</taxon>
        <taxon>Caryophanaceae</taxon>
        <taxon>Sporosarcina</taxon>
    </lineage>
</organism>
<comment type="similarity">
    <text evidence="1 4 7">Belongs to the aldehyde dehydrogenase family.</text>
</comment>
<gene>
    <name evidence="9" type="ORF">K8V56_11025</name>
</gene>
<dbReference type="SUPFAM" id="SSF53720">
    <property type="entry name" value="ALDH-like"/>
    <property type="match status" value="1"/>
</dbReference>
<keyword evidence="2 4" id="KW-0560">Oxidoreductase</keyword>
<feature type="active site" evidence="5 6">
    <location>
        <position position="267"/>
    </location>
</feature>
<dbReference type="GO" id="GO:0006081">
    <property type="term" value="P:aldehyde metabolic process"/>
    <property type="evidence" value="ECO:0007669"/>
    <property type="project" value="InterPro"/>
</dbReference>
<dbReference type="Gene3D" id="3.40.605.10">
    <property type="entry name" value="Aldehyde Dehydrogenase, Chain A, domain 1"/>
    <property type="match status" value="1"/>
</dbReference>
<feature type="domain" description="Aldehyde dehydrogenase" evidence="8">
    <location>
        <begin position="30"/>
        <end position="489"/>
    </location>
</feature>
<feature type="active site" evidence="5">
    <location>
        <position position="301"/>
    </location>
</feature>
<evidence type="ECO:0000256" key="2">
    <source>
        <dbReference type="ARBA" id="ARBA00023002"/>
    </source>
</evidence>
<name>A0A921FZ78_SPOPS</name>
<dbReference type="InterPro" id="IPR029510">
    <property type="entry name" value="Ald_DH_CS_GLU"/>
</dbReference>
<accession>A0A921FZ78</accession>
<dbReference type="PANTHER" id="PTHR11699">
    <property type="entry name" value="ALDEHYDE DEHYDROGENASE-RELATED"/>
    <property type="match status" value="1"/>
</dbReference>
<evidence type="ECO:0000313" key="10">
    <source>
        <dbReference type="Proteomes" id="UP000698173"/>
    </source>
</evidence>
<evidence type="ECO:0000259" key="8">
    <source>
        <dbReference type="Pfam" id="PF00171"/>
    </source>
</evidence>
<dbReference type="CDD" id="cd07091">
    <property type="entry name" value="ALDH_F1-2_Ald2-like"/>
    <property type="match status" value="1"/>
</dbReference>
<sequence length="494" mass="53717">MNSVQTIQISQVVSDFLKEEKKLFINGEFVSSSNNKTFSTLNPANNEVLTEVHEASDEDIEKAVHAAREAFENGPWSTLTPLERGDLLYKLANLIEEHKQYIAEIDSLDNGKPVSEVLENDLPNAIGQFKYFSGWASKLVGQHIPVNGNYLNYTRHEPVGVVGQIIPWNFPFMMAAWKLAPALATGCTVILKPAEQTPLSALYLAKLVQEAGFPKGVINIVNGHGETTGTALVKHPLVNKIAFTGSTVVGKIIMKEAANTMKRVTLELGGKSPNIILEDANVDKAAKGVFAGIMYNQGEVCSAGSRAYVHSSIYDEFVEKLVNLTKEVKLGSGLQSGVTMGSLVSQEQKDRVMDYIEVGKSEGAKLVCGGGASEQGCFVEPTIFADVEDDMRVSREEIFGPVLVISKYDTDREAVERANDSAFGLGAGIWTENITKAHNIANKLKSGSVWINCYNATDPASPFGGFKNSGFGREMGSYALENYTEVKSIWVSLD</sequence>
<dbReference type="InterPro" id="IPR016162">
    <property type="entry name" value="Ald_DH_N"/>
</dbReference>
<evidence type="ECO:0000256" key="7">
    <source>
        <dbReference type="RuleBase" id="RU003345"/>
    </source>
</evidence>
<comment type="caution">
    <text evidence="9">The sequence shown here is derived from an EMBL/GenBank/DDBJ whole genome shotgun (WGS) entry which is preliminary data.</text>
</comment>
<reference evidence="9" key="1">
    <citation type="journal article" date="2021" name="PeerJ">
        <title>Extensive microbial diversity within the chicken gut microbiome revealed by metagenomics and culture.</title>
        <authorList>
            <person name="Gilroy R."/>
            <person name="Ravi A."/>
            <person name="Getino M."/>
            <person name="Pursley I."/>
            <person name="Horton D.L."/>
            <person name="Alikhan N.F."/>
            <person name="Baker D."/>
            <person name="Gharbi K."/>
            <person name="Hall N."/>
            <person name="Watson M."/>
            <person name="Adriaenssens E.M."/>
            <person name="Foster-Nyarko E."/>
            <person name="Jarju S."/>
            <person name="Secka A."/>
            <person name="Antonio M."/>
            <person name="Oren A."/>
            <person name="Chaudhuri R.R."/>
            <person name="La Ragione R."/>
            <person name="Hildebrand F."/>
            <person name="Pallen M.J."/>
        </authorList>
    </citation>
    <scope>NUCLEOTIDE SEQUENCE</scope>
    <source>
        <strain evidence="9">CHK171-7178</strain>
    </source>
</reference>
<keyword evidence="3" id="KW-0520">NAD</keyword>
<evidence type="ECO:0000256" key="5">
    <source>
        <dbReference type="PIRSR" id="PIRSR036492-1"/>
    </source>
</evidence>
<dbReference type="InterPro" id="IPR012394">
    <property type="entry name" value="Aldehyde_DH_NAD(P)"/>
</dbReference>
<dbReference type="FunFam" id="3.40.605.10:FF:000011">
    <property type="entry name" value="ALD5p Mitochondrial aldehyde dehydrogenase"/>
    <property type="match status" value="1"/>
</dbReference>
<dbReference type="FunFam" id="3.40.309.10:FF:000012">
    <property type="entry name" value="Betaine aldehyde dehydrogenase"/>
    <property type="match status" value="1"/>
</dbReference>
<evidence type="ECO:0000256" key="4">
    <source>
        <dbReference type="PIRNR" id="PIRNR036492"/>
    </source>
</evidence>
<dbReference type="PROSITE" id="PS00687">
    <property type="entry name" value="ALDEHYDE_DEHYDR_GLU"/>
    <property type="match status" value="1"/>
</dbReference>
<evidence type="ECO:0000256" key="1">
    <source>
        <dbReference type="ARBA" id="ARBA00009986"/>
    </source>
</evidence>
<dbReference type="Proteomes" id="UP000698173">
    <property type="component" value="Unassembled WGS sequence"/>
</dbReference>